<keyword evidence="4" id="KW-1185">Reference proteome</keyword>
<evidence type="ECO:0000256" key="2">
    <source>
        <dbReference type="SAM" id="Phobius"/>
    </source>
</evidence>
<evidence type="ECO:0000313" key="4">
    <source>
        <dbReference type="Proteomes" id="UP000830116"/>
    </source>
</evidence>
<dbReference type="Proteomes" id="UP000830116">
    <property type="component" value="Chromosome"/>
</dbReference>
<keyword evidence="2" id="KW-0812">Transmembrane</keyword>
<sequence length="238" mass="25974">MSRVWKGFEAAMNISNNNEQEIFIMMYKLIGAVIIAVAGVLAYMILQDEPGSILSARKEKTEASAECVQLTPAQQLAKMINDDFNNLAQTQQLPAAWNSIATVELRMNSQLAKTILGKERPSIQRVKDGTSYLELEIVDLPDEENPGIIIQASLFDIKTKNKIFEIGRTYTMNDLNKVTPEPASAATPTAEAKENTQSASPTATPAQQSPQGTTTTEPASSQDKQATPGNTQEPKMTK</sequence>
<feature type="compositionally biased region" description="Polar residues" evidence="1">
    <location>
        <begin position="195"/>
        <end position="238"/>
    </location>
</feature>
<gene>
    <name evidence="3" type="ORF">MNR06_08155</name>
</gene>
<evidence type="ECO:0000313" key="3">
    <source>
        <dbReference type="EMBL" id="UOF02925.1"/>
    </source>
</evidence>
<evidence type="ECO:0000256" key="1">
    <source>
        <dbReference type="SAM" id="MobiDB-lite"/>
    </source>
</evidence>
<reference evidence="3" key="1">
    <citation type="submission" date="2022-03" db="EMBL/GenBank/DDBJ databases">
        <title>Genome Identification and Characterization of new species Bdellovibrio reynosense LBG001 sp. nov. from a Mexico soil sample.</title>
        <authorList>
            <person name="Camilli A."/>
            <person name="Ajao Y."/>
            <person name="Guo X."/>
        </authorList>
    </citation>
    <scope>NUCLEOTIDE SEQUENCE</scope>
    <source>
        <strain evidence="3">LBG001</strain>
    </source>
</reference>
<dbReference type="RefSeq" id="WP_243540744.1">
    <property type="nucleotide sequence ID" value="NZ_CP093442.1"/>
</dbReference>
<protein>
    <submittedName>
        <fullName evidence="3">Uncharacterized protein</fullName>
    </submittedName>
</protein>
<accession>A0ABY4CDE6</accession>
<keyword evidence="2" id="KW-1133">Transmembrane helix</keyword>
<proteinExistence type="predicted"/>
<organism evidence="3 4">
    <name type="scientific">Bdellovibrio reynosensis</name>
    <dbReference type="NCBI Taxonomy" id="2835041"/>
    <lineage>
        <taxon>Bacteria</taxon>
        <taxon>Pseudomonadati</taxon>
        <taxon>Bdellovibrionota</taxon>
        <taxon>Bdellovibrionia</taxon>
        <taxon>Bdellovibrionales</taxon>
        <taxon>Pseudobdellovibrionaceae</taxon>
        <taxon>Bdellovibrio</taxon>
    </lineage>
</organism>
<feature type="transmembrane region" description="Helical" evidence="2">
    <location>
        <begin position="22"/>
        <end position="46"/>
    </location>
</feature>
<dbReference type="EMBL" id="CP093442">
    <property type="protein sequence ID" value="UOF02925.1"/>
    <property type="molecule type" value="Genomic_DNA"/>
</dbReference>
<feature type="compositionally biased region" description="Low complexity" evidence="1">
    <location>
        <begin position="179"/>
        <end position="190"/>
    </location>
</feature>
<feature type="region of interest" description="Disordered" evidence="1">
    <location>
        <begin position="175"/>
        <end position="238"/>
    </location>
</feature>
<name>A0ABY4CDE6_9BACT</name>
<keyword evidence="2" id="KW-0472">Membrane</keyword>